<feature type="region of interest" description="Disordered" evidence="1">
    <location>
        <begin position="1184"/>
        <end position="1206"/>
    </location>
</feature>
<comment type="caution">
    <text evidence="3">The sequence shown here is derived from an EMBL/GenBank/DDBJ whole genome shotgun (WGS) entry which is preliminary data.</text>
</comment>
<name>A0A7J0GMI2_9ERIC</name>
<feature type="region of interest" description="Disordered" evidence="1">
    <location>
        <begin position="637"/>
        <end position="658"/>
    </location>
</feature>
<feature type="region of interest" description="Disordered" evidence="1">
    <location>
        <begin position="886"/>
        <end position="917"/>
    </location>
</feature>
<feature type="region of interest" description="Disordered" evidence="1">
    <location>
        <begin position="950"/>
        <end position="1085"/>
    </location>
</feature>
<feature type="region of interest" description="Disordered" evidence="1">
    <location>
        <begin position="90"/>
        <end position="120"/>
    </location>
</feature>
<feature type="region of interest" description="Disordered" evidence="1">
    <location>
        <begin position="23"/>
        <end position="75"/>
    </location>
</feature>
<feature type="compositionally biased region" description="Basic residues" evidence="1">
    <location>
        <begin position="779"/>
        <end position="788"/>
    </location>
</feature>
<accession>A0A7J0GMI2</accession>
<feature type="region of interest" description="Disordered" evidence="1">
    <location>
        <begin position="154"/>
        <end position="209"/>
    </location>
</feature>
<proteinExistence type="predicted"/>
<dbReference type="PANTHER" id="PTHR34805">
    <property type="entry name" value="PROTEIN MODIFIER OF SNC1 1"/>
    <property type="match status" value="1"/>
</dbReference>
<feature type="compositionally biased region" description="Polar residues" evidence="1">
    <location>
        <begin position="951"/>
        <end position="962"/>
    </location>
</feature>
<dbReference type="InterPro" id="IPR038808">
    <property type="entry name" value="MOS1-like"/>
</dbReference>
<feature type="compositionally biased region" description="Polar residues" evidence="1">
    <location>
        <begin position="804"/>
        <end position="824"/>
    </location>
</feature>
<feature type="compositionally biased region" description="Basic and acidic residues" evidence="1">
    <location>
        <begin position="40"/>
        <end position="53"/>
    </location>
</feature>
<evidence type="ECO:0000256" key="1">
    <source>
        <dbReference type="SAM" id="MobiDB-lite"/>
    </source>
</evidence>
<feature type="compositionally biased region" description="Basic and acidic residues" evidence="1">
    <location>
        <begin position="889"/>
        <end position="905"/>
    </location>
</feature>
<feature type="compositionally biased region" description="Basic and acidic residues" evidence="1">
    <location>
        <begin position="173"/>
        <end position="209"/>
    </location>
</feature>
<feature type="compositionally biased region" description="Basic and acidic residues" evidence="1">
    <location>
        <begin position="963"/>
        <end position="988"/>
    </location>
</feature>
<feature type="compositionally biased region" description="Polar residues" evidence="1">
    <location>
        <begin position="751"/>
        <end position="762"/>
    </location>
</feature>
<feature type="compositionally biased region" description="Basic and acidic residues" evidence="1">
    <location>
        <begin position="96"/>
        <end position="106"/>
    </location>
</feature>
<feature type="compositionally biased region" description="Polar residues" evidence="1">
    <location>
        <begin position="1042"/>
        <end position="1064"/>
    </location>
</feature>
<dbReference type="PANTHER" id="PTHR34805:SF1">
    <property type="entry name" value="PROTEIN MODIFIER OF SNC1 1"/>
    <property type="match status" value="1"/>
</dbReference>
<feature type="compositionally biased region" description="Polar residues" evidence="1">
    <location>
        <begin position="23"/>
        <end position="34"/>
    </location>
</feature>
<feature type="region of interest" description="Disordered" evidence="1">
    <location>
        <begin position="320"/>
        <end position="345"/>
    </location>
</feature>
<feature type="transmembrane region" description="Helical" evidence="2">
    <location>
        <begin position="1338"/>
        <end position="1361"/>
    </location>
</feature>
<feature type="region of interest" description="Disordered" evidence="1">
    <location>
        <begin position="256"/>
        <end position="286"/>
    </location>
</feature>
<feature type="compositionally biased region" description="Low complexity" evidence="1">
    <location>
        <begin position="1020"/>
        <end position="1035"/>
    </location>
</feature>
<dbReference type="GO" id="GO:0040029">
    <property type="term" value="P:epigenetic regulation of gene expression"/>
    <property type="evidence" value="ECO:0007669"/>
    <property type="project" value="TreeGrafter"/>
</dbReference>
<evidence type="ECO:0000313" key="4">
    <source>
        <dbReference type="Proteomes" id="UP000585474"/>
    </source>
</evidence>
<protein>
    <submittedName>
        <fullName evidence="3">Modifier of snc1</fullName>
    </submittedName>
</protein>
<dbReference type="Proteomes" id="UP000585474">
    <property type="component" value="Unassembled WGS sequence"/>
</dbReference>
<reference evidence="3 4" key="1">
    <citation type="submission" date="2019-07" db="EMBL/GenBank/DDBJ databases">
        <title>De Novo Assembly of kiwifruit Actinidia rufa.</title>
        <authorList>
            <person name="Sugita-Konishi S."/>
            <person name="Sato K."/>
            <person name="Mori E."/>
            <person name="Abe Y."/>
            <person name="Kisaki G."/>
            <person name="Hamano K."/>
            <person name="Suezawa K."/>
            <person name="Otani M."/>
            <person name="Fukuda T."/>
            <person name="Manabe T."/>
            <person name="Gomi K."/>
            <person name="Tabuchi M."/>
            <person name="Akimitsu K."/>
            <person name="Kataoka I."/>
        </authorList>
    </citation>
    <scope>NUCLEOTIDE SEQUENCE [LARGE SCALE GENOMIC DNA]</scope>
    <source>
        <strain evidence="4">cv. Fuchu</strain>
    </source>
</reference>
<feature type="compositionally biased region" description="Low complexity" evidence="1">
    <location>
        <begin position="55"/>
        <end position="66"/>
    </location>
</feature>
<feature type="region of interest" description="Disordered" evidence="1">
    <location>
        <begin position="523"/>
        <end position="569"/>
    </location>
</feature>
<evidence type="ECO:0000313" key="3">
    <source>
        <dbReference type="EMBL" id="GFZ12019.1"/>
    </source>
</evidence>
<keyword evidence="4" id="KW-1185">Reference proteome</keyword>
<feature type="compositionally biased region" description="Polar residues" evidence="1">
    <location>
        <begin position="257"/>
        <end position="269"/>
    </location>
</feature>
<feature type="compositionally biased region" description="Basic and acidic residues" evidence="1">
    <location>
        <begin position="1065"/>
        <end position="1074"/>
    </location>
</feature>
<feature type="compositionally biased region" description="Basic and acidic residues" evidence="1">
    <location>
        <begin position="334"/>
        <end position="345"/>
    </location>
</feature>
<dbReference type="OrthoDB" id="1939715at2759"/>
<feature type="region of interest" description="Disordered" evidence="1">
    <location>
        <begin position="751"/>
        <end position="858"/>
    </location>
</feature>
<evidence type="ECO:0000256" key="2">
    <source>
        <dbReference type="SAM" id="Phobius"/>
    </source>
</evidence>
<keyword evidence="2" id="KW-1133">Transmembrane helix</keyword>
<keyword evidence="2" id="KW-0472">Membrane</keyword>
<feature type="compositionally biased region" description="Basic and acidic residues" evidence="1">
    <location>
        <begin position="270"/>
        <end position="283"/>
    </location>
</feature>
<feature type="compositionally biased region" description="Polar residues" evidence="1">
    <location>
        <begin position="637"/>
        <end position="647"/>
    </location>
</feature>
<feature type="compositionally biased region" description="Polar residues" evidence="1">
    <location>
        <begin position="529"/>
        <end position="538"/>
    </location>
</feature>
<organism evidence="3 4">
    <name type="scientific">Actinidia rufa</name>
    <dbReference type="NCBI Taxonomy" id="165716"/>
    <lineage>
        <taxon>Eukaryota</taxon>
        <taxon>Viridiplantae</taxon>
        <taxon>Streptophyta</taxon>
        <taxon>Embryophyta</taxon>
        <taxon>Tracheophyta</taxon>
        <taxon>Spermatophyta</taxon>
        <taxon>Magnoliopsida</taxon>
        <taxon>eudicotyledons</taxon>
        <taxon>Gunneridae</taxon>
        <taxon>Pentapetalae</taxon>
        <taxon>asterids</taxon>
        <taxon>Ericales</taxon>
        <taxon>Actinidiaceae</taxon>
        <taxon>Actinidia</taxon>
    </lineage>
</organism>
<sequence>MIHDSYPDLTTTVILFTQGVASSKNDGFSLSSGDFPSLGSERENSGKKTDSQDHGSNGRPSSSSGRATSGKEESVTFSVGDISVNANARSGTVSSWRRDGSQRFEDGVQPTVEKWQGDPPPYLNANVPPQHFDGWRGPPINHHHGVWHPCENALDPGNKSARGSVHGSIEKTSVSEHVESGHSDDSRRPDRVLLKPHNEWDRKQGEGQRKHVILVNDNFEKGNQPRNSSQKLEWGLEDGEDEEIYSRKTLVGDSRSRNFANRGTCSSDSVKVKSPESRGKAKALDGSLVNKSENAASTIPLATPIDPQLIQEIGGLNAKARASDGLPDAPSVPCREEQKSRSQEVDAMEKCSARKAGSDALCFERTHTNANLISSFQEINVFTADKTLQPAVSSVPTISRRASYGTQGKLDHHGRSFNTRDADGWGKRTLAVESIGELSAANSEPSFSVHVPDPFTAVEAGEKPGINLQGKDKGEALTTMLDATDCQVQRAKMREIAKQRAKQLQEEEEERTREQKAKALAKLEELNRRTQNMDGSTQKLEKAPSCGPIQQWQEESGRPAEPAVVASSSETAKDALLGTPHNVHSESIVSHDQTLPLQRAAHADGAIDLKTAPQITEGSISKHKRIGYNQKKNISMGKNLTESSEAVSPNEAPKEQTDTAVNNVAPTEVDKAEVVDEASKSTVPGIVTATEKSENVVQNNIKSKRAEMERYVPKAVAKELAQQGSVQQSVPAPINQIISDDTMGRAEPFQNVESFQPGNSETVIGGSTAEFRNEDGKKTKQAKRHGSWRQKGLVESAVQGLHDGSSSTSNPRTNAQESIEQYQSLKPDVNSLKEQTKSSDDWNNSDGWNTPDNCETTAPVTSSVVKNQEVTGKGKRYPFRGHRAMRNNHHLDHRNANSDDADKTSRQPLAPEIGEDKMSQLKPVMLLKSIHRPLRVECIFHHNITMRTGKKTVQSPIDQSLSEQKKVAEAPNVRHQESNRESRVDSFRGRPYSPNQNYPSARGHESHGDWSSAGQDNRQHNNASSNRRSQRCNSQYEYQPIGQFNNNKSNNFEGPTDGPHNTGSRYKERSEGHSRRGGGNFYGRPSGTVRVDAVIGVIINCRVNDCGLTAEIMALVTGTHHFPGSYATFPLRPVSWNKGIQLKQLHMVSKAGSPFSLRCKSRLSVGAPLLRIPKLKSLRVSAFKGNDQNDESGGRSSGSKSAKKSVKLSYVQQESEDALTESANMQDVPLSYASEADEKVSGSLAVQKLFKNWLTLLRSQPLQEVADESLEGTDSGGELATQGGMQKKERGEILKAAWCYFSSLDATIRVPLLILIPSYLAVNVVYGAEVSKDLTPAWVVGPLIVAFYVKILKVIWALYIFSFRQTVKVVKSVPAYCIMAYTYVACGKLKQQVLDIKNFDYKALSKRKMKEFEEWADDKYKDLLEAIWPRYCRTIRFLKRAKLI</sequence>
<keyword evidence="2" id="KW-0812">Transmembrane</keyword>
<feature type="compositionally biased region" description="Polar residues" evidence="1">
    <location>
        <begin position="841"/>
        <end position="858"/>
    </location>
</feature>
<gene>
    <name evidence="3" type="ORF">Acr_23g0004040</name>
</gene>
<dbReference type="EMBL" id="BJWL01000023">
    <property type="protein sequence ID" value="GFZ12019.1"/>
    <property type="molecule type" value="Genomic_DNA"/>
</dbReference>